<feature type="binding site" evidence="7">
    <location>
        <position position="194"/>
    </location>
    <ligand>
        <name>Zn(2+)</name>
        <dbReference type="ChEBI" id="CHEBI:29105"/>
        <label>1</label>
    </ligand>
</feature>
<dbReference type="NCBIfam" id="TIGR01879">
    <property type="entry name" value="hydantase"/>
    <property type="match status" value="1"/>
</dbReference>
<comment type="caution">
    <text evidence="10">The sequence shown here is derived from an EMBL/GenBank/DDBJ whole genome shotgun (WGS) entry which is preliminary data.</text>
</comment>
<comment type="similarity">
    <text evidence="2">Belongs to the peptidase M20 family.</text>
</comment>
<dbReference type="InterPro" id="IPR002933">
    <property type="entry name" value="Peptidase_M20"/>
</dbReference>
<dbReference type="GO" id="GO:0046872">
    <property type="term" value="F:metal ion binding"/>
    <property type="evidence" value="ECO:0007669"/>
    <property type="project" value="UniProtKB-KW"/>
</dbReference>
<feature type="binding site" evidence="7">
    <location>
        <position position="95"/>
    </location>
    <ligand>
        <name>Zn(2+)</name>
        <dbReference type="ChEBI" id="CHEBI:29105"/>
        <label>1</label>
    </ligand>
</feature>
<keyword evidence="6" id="KW-0464">Manganese</keyword>
<organism evidence="10 11">
    <name type="scientific">Mumia zhuanghuii</name>
    <dbReference type="NCBI Taxonomy" id="2585211"/>
    <lineage>
        <taxon>Bacteria</taxon>
        <taxon>Bacillati</taxon>
        <taxon>Actinomycetota</taxon>
        <taxon>Actinomycetes</taxon>
        <taxon>Propionibacteriales</taxon>
        <taxon>Nocardioidaceae</taxon>
        <taxon>Mumia</taxon>
    </lineage>
</organism>
<dbReference type="RefSeq" id="WP_149770149.1">
    <property type="nucleotide sequence ID" value="NZ_VDFQ02000004.1"/>
</dbReference>
<dbReference type="EMBL" id="VDFQ02000004">
    <property type="protein sequence ID" value="KAA1422192.1"/>
    <property type="molecule type" value="Genomic_DNA"/>
</dbReference>
<feature type="binding site" evidence="8">
    <location>
        <position position="219"/>
    </location>
    <ligand>
        <name>allantoate</name>
        <dbReference type="ChEBI" id="CHEBI:17536"/>
    </ligand>
</feature>
<dbReference type="OrthoDB" id="9808195at2"/>
<keyword evidence="5 10" id="KW-0378">Hydrolase</keyword>
<dbReference type="NCBIfam" id="NF006775">
    <property type="entry name" value="PRK09290.2-5"/>
    <property type="match status" value="1"/>
</dbReference>
<evidence type="ECO:0000256" key="8">
    <source>
        <dbReference type="PIRSR" id="PIRSR001235-2"/>
    </source>
</evidence>
<dbReference type="SUPFAM" id="SSF55031">
    <property type="entry name" value="Bacterial exopeptidase dimerisation domain"/>
    <property type="match status" value="1"/>
</dbReference>
<evidence type="ECO:0000256" key="2">
    <source>
        <dbReference type="ARBA" id="ARBA00006153"/>
    </source>
</evidence>
<dbReference type="InterPro" id="IPR001261">
    <property type="entry name" value="ArgE/DapE_CS"/>
</dbReference>
<feature type="binding site" evidence="7">
    <location>
        <position position="386"/>
    </location>
    <ligand>
        <name>Zn(2+)</name>
        <dbReference type="ChEBI" id="CHEBI:29105"/>
        <label>2</label>
    </ligand>
</feature>
<feature type="binding site" evidence="7">
    <location>
        <position position="84"/>
    </location>
    <ligand>
        <name>Zn(2+)</name>
        <dbReference type="ChEBI" id="CHEBI:29105"/>
        <label>1</label>
    </ligand>
</feature>
<dbReference type="Pfam" id="PF01546">
    <property type="entry name" value="Peptidase_M20"/>
    <property type="match status" value="1"/>
</dbReference>
<dbReference type="GO" id="GO:0016813">
    <property type="term" value="F:hydrolase activity, acting on carbon-nitrogen (but not peptide) bonds, in linear amidines"/>
    <property type="evidence" value="ECO:0007669"/>
    <property type="project" value="InterPro"/>
</dbReference>
<dbReference type="Pfam" id="PF07687">
    <property type="entry name" value="M20_dimer"/>
    <property type="match status" value="1"/>
</dbReference>
<name>A0A5Q6RVX2_9ACTN</name>
<feature type="domain" description="Peptidase M20 dimerisation" evidence="9">
    <location>
        <begin position="215"/>
        <end position="314"/>
    </location>
</feature>
<evidence type="ECO:0000259" key="9">
    <source>
        <dbReference type="Pfam" id="PF07687"/>
    </source>
</evidence>
<dbReference type="InterPro" id="IPR010158">
    <property type="entry name" value="Amidase_Cbmase"/>
</dbReference>
<evidence type="ECO:0000256" key="5">
    <source>
        <dbReference type="ARBA" id="ARBA00022801"/>
    </source>
</evidence>
<dbReference type="PANTHER" id="PTHR32494">
    <property type="entry name" value="ALLANTOATE DEIMINASE-RELATED"/>
    <property type="match status" value="1"/>
</dbReference>
<comment type="subunit">
    <text evidence="3">Homodimer.</text>
</comment>
<evidence type="ECO:0000313" key="11">
    <source>
        <dbReference type="Proteomes" id="UP000307768"/>
    </source>
</evidence>
<evidence type="ECO:0000256" key="6">
    <source>
        <dbReference type="ARBA" id="ARBA00023211"/>
    </source>
</evidence>
<dbReference type="Gene3D" id="3.40.630.10">
    <property type="entry name" value="Zn peptidases"/>
    <property type="match status" value="1"/>
</dbReference>
<dbReference type="Gene3D" id="3.30.70.360">
    <property type="match status" value="1"/>
</dbReference>
<comment type="cofactor">
    <cofactor evidence="7">
        <name>Zn(2+)</name>
        <dbReference type="ChEBI" id="CHEBI:29105"/>
    </cofactor>
    <text evidence="7">Binds 2 Zn(2+) ions per subunit.</text>
</comment>
<dbReference type="Proteomes" id="UP000307768">
    <property type="component" value="Unassembled WGS sequence"/>
</dbReference>
<dbReference type="InterPro" id="IPR011650">
    <property type="entry name" value="Peptidase_M20_dimer"/>
</dbReference>
<comment type="cofactor">
    <cofactor evidence="1">
        <name>Mn(2+)</name>
        <dbReference type="ChEBI" id="CHEBI:29035"/>
    </cofactor>
</comment>
<dbReference type="AlphaFoldDB" id="A0A5Q6RVX2"/>
<evidence type="ECO:0000313" key="10">
    <source>
        <dbReference type="EMBL" id="KAA1422192.1"/>
    </source>
</evidence>
<feature type="binding site" evidence="8">
    <location>
        <position position="290"/>
    </location>
    <ligand>
        <name>allantoate</name>
        <dbReference type="ChEBI" id="CHEBI:17536"/>
    </ligand>
</feature>
<dbReference type="InterPro" id="IPR036264">
    <property type="entry name" value="Bact_exopeptidase_dim_dom"/>
</dbReference>
<dbReference type="PANTHER" id="PTHR32494:SF19">
    <property type="entry name" value="ALLANTOATE DEIMINASE-RELATED"/>
    <property type="match status" value="1"/>
</dbReference>
<dbReference type="PIRSF" id="PIRSF001235">
    <property type="entry name" value="Amidase_carbamoylase"/>
    <property type="match status" value="1"/>
</dbReference>
<feature type="binding site" evidence="7">
    <location>
        <position position="130"/>
    </location>
    <ligand>
        <name>Zn(2+)</name>
        <dbReference type="ChEBI" id="CHEBI:29105"/>
        <label>2</label>
    </ligand>
</feature>
<feature type="binding site" evidence="7">
    <location>
        <position position="95"/>
    </location>
    <ligand>
        <name>Zn(2+)</name>
        <dbReference type="ChEBI" id="CHEBI:29105"/>
        <label>2</label>
    </ligand>
</feature>
<evidence type="ECO:0000256" key="4">
    <source>
        <dbReference type="ARBA" id="ARBA00022723"/>
    </source>
</evidence>
<reference evidence="10 11" key="1">
    <citation type="submission" date="2019-09" db="EMBL/GenBank/DDBJ databases">
        <title>Mumia zhuanghuii sp. nov. isolated from the intestinal contents of plateau pika (Ochotona curzoniae) in the Qinghai-Tibet plateau of China.</title>
        <authorList>
            <person name="Tian Z."/>
        </authorList>
    </citation>
    <scope>NUCLEOTIDE SEQUENCE [LARGE SCALE GENOMIC DNA]</scope>
    <source>
        <strain evidence="11">350</strain>
    </source>
</reference>
<sequence length="421" mass="44393">MSVDDALAGARTALERCDALATLSARAGRIDRFYLTPEHAAANTLAASWMHEAGMSTWTDAVGNVCGRLEGATNGLPALLLGSHLDTVPDAGRYDGPLGVVVAVAVAERLRDRMPSMPFALEVVGFSDEEGTRFGAALMGSRGLAGTWDHAWWDQVDDVGVTLREAFAAFGLRPEAVGDAARDPGSLVGYLESHIEQGPHLEAADLPLGVVRAIAGARRFSLRVVGEARHAGGTPYARRRDALIGASRAVIDVERIARAEGVVATVGSMQVHPGAVNVVPGRADFTLDLRSEHDTDRDRAWSLIADAISTHCSERGLTFEATETHHAPAVAMDPVLRRAIDAGVRATTGEQEPMVLASLAGHDAMAVAAVTPVAMQFVRCHDGISHHPDESVRGDDVALAIDAFEAAVLTVASAYENVVEA</sequence>
<evidence type="ECO:0000256" key="7">
    <source>
        <dbReference type="PIRSR" id="PIRSR001235-1"/>
    </source>
</evidence>
<evidence type="ECO:0000256" key="1">
    <source>
        <dbReference type="ARBA" id="ARBA00001936"/>
    </source>
</evidence>
<gene>
    <name evidence="10" type="ORF">FE697_013520</name>
</gene>
<dbReference type="CDD" id="cd03884">
    <property type="entry name" value="M20_bAS"/>
    <property type="match status" value="1"/>
</dbReference>
<protein>
    <submittedName>
        <fullName evidence="10">Allantoate amidohydrolase</fullName>
    </submittedName>
</protein>
<accession>A0A5Q6RVX2</accession>
<dbReference type="PROSITE" id="PS00758">
    <property type="entry name" value="ARGE_DAPE_CPG2_1"/>
    <property type="match status" value="1"/>
</dbReference>
<dbReference type="SUPFAM" id="SSF53187">
    <property type="entry name" value="Zn-dependent exopeptidases"/>
    <property type="match status" value="1"/>
</dbReference>
<feature type="binding site" evidence="8">
    <location>
        <position position="277"/>
    </location>
    <ligand>
        <name>allantoate</name>
        <dbReference type="ChEBI" id="CHEBI:17536"/>
    </ligand>
</feature>
<keyword evidence="7" id="KW-0862">Zinc</keyword>
<evidence type="ECO:0000256" key="3">
    <source>
        <dbReference type="ARBA" id="ARBA00011738"/>
    </source>
</evidence>
<keyword evidence="4 7" id="KW-0479">Metal-binding</keyword>
<proteinExistence type="inferred from homology"/>